<dbReference type="GO" id="GO:0033328">
    <property type="term" value="F:peroxisome membrane targeting sequence binding"/>
    <property type="evidence" value="ECO:0007669"/>
    <property type="project" value="TreeGrafter"/>
</dbReference>
<evidence type="ECO:0000256" key="2">
    <source>
        <dbReference type="ARBA" id="ARBA00029688"/>
    </source>
</evidence>
<dbReference type="GO" id="GO:0045046">
    <property type="term" value="P:protein import into peroxisome membrane"/>
    <property type="evidence" value="ECO:0007669"/>
    <property type="project" value="TreeGrafter"/>
</dbReference>
<dbReference type="PANTHER" id="PTHR12774">
    <property type="entry name" value="PEROXISOMAL BIOGENESIS FACTOR 19"/>
    <property type="match status" value="1"/>
</dbReference>
<dbReference type="OrthoDB" id="21292at2759"/>
<feature type="compositionally biased region" description="Basic and acidic residues" evidence="3">
    <location>
        <begin position="1"/>
        <end position="17"/>
    </location>
</feature>
<dbReference type="Gene3D" id="2.40.50.100">
    <property type="match status" value="1"/>
</dbReference>
<accession>A0A0C2FFL6</accession>
<dbReference type="Gene3D" id="1.20.120.900">
    <property type="entry name" value="Pex19, mPTS binding domain"/>
    <property type="match status" value="1"/>
</dbReference>
<evidence type="ECO:0000256" key="1">
    <source>
        <dbReference type="ARBA" id="ARBA00006326"/>
    </source>
</evidence>
<evidence type="ECO:0000313" key="5">
    <source>
        <dbReference type="Proteomes" id="UP000054047"/>
    </source>
</evidence>
<name>A0A0C2FFL6_9BILA</name>
<keyword evidence="5" id="KW-1185">Reference proteome</keyword>
<dbReference type="SUPFAM" id="SSF51230">
    <property type="entry name" value="Single hybrid motif"/>
    <property type="match status" value="1"/>
</dbReference>
<dbReference type="AlphaFoldDB" id="A0A0C2FFL6"/>
<dbReference type="Pfam" id="PF04614">
    <property type="entry name" value="Pex19"/>
    <property type="match status" value="1"/>
</dbReference>
<feature type="compositionally biased region" description="Basic and acidic residues" evidence="3">
    <location>
        <begin position="27"/>
        <end position="40"/>
    </location>
</feature>
<organism evidence="4 5">
    <name type="scientific">Ancylostoma duodenale</name>
    <dbReference type="NCBI Taxonomy" id="51022"/>
    <lineage>
        <taxon>Eukaryota</taxon>
        <taxon>Metazoa</taxon>
        <taxon>Ecdysozoa</taxon>
        <taxon>Nematoda</taxon>
        <taxon>Chromadorea</taxon>
        <taxon>Rhabditida</taxon>
        <taxon>Rhabditina</taxon>
        <taxon>Rhabditomorpha</taxon>
        <taxon>Strongyloidea</taxon>
        <taxon>Ancylostomatidae</taxon>
        <taxon>Ancylostomatinae</taxon>
        <taxon>Ancylostoma</taxon>
    </lineage>
</organism>
<dbReference type="GO" id="GO:0005778">
    <property type="term" value="C:peroxisomal membrane"/>
    <property type="evidence" value="ECO:0007669"/>
    <property type="project" value="TreeGrafter"/>
</dbReference>
<dbReference type="InterPro" id="IPR006708">
    <property type="entry name" value="Pex19"/>
</dbReference>
<evidence type="ECO:0000256" key="3">
    <source>
        <dbReference type="SAM" id="MobiDB-lite"/>
    </source>
</evidence>
<feature type="compositionally biased region" description="Polar residues" evidence="3">
    <location>
        <begin position="288"/>
        <end position="305"/>
    </location>
</feature>
<gene>
    <name evidence="4" type="ORF">ANCDUO_22572</name>
</gene>
<dbReference type="InterPro" id="IPR011053">
    <property type="entry name" value="Single_hybrid_motif"/>
</dbReference>
<dbReference type="EMBL" id="KN767818">
    <property type="protein sequence ID" value="KIH47370.1"/>
    <property type="molecule type" value="Genomic_DNA"/>
</dbReference>
<comment type="similarity">
    <text evidence="1">Belongs to the peroxin-19 family.</text>
</comment>
<reference evidence="4 5" key="1">
    <citation type="submission" date="2013-12" db="EMBL/GenBank/DDBJ databases">
        <title>Draft genome of the parsitic nematode Ancylostoma duodenale.</title>
        <authorList>
            <person name="Mitreva M."/>
        </authorList>
    </citation>
    <scope>NUCLEOTIDE SEQUENCE [LARGE SCALE GENOMIC DNA]</scope>
    <source>
        <strain evidence="4 5">Zhejiang</strain>
    </source>
</reference>
<dbReference type="Proteomes" id="UP000054047">
    <property type="component" value="Unassembled WGS sequence"/>
</dbReference>
<dbReference type="PANTHER" id="PTHR12774:SF2">
    <property type="entry name" value="PEROXISOMAL BIOGENESIS FACTOR 19"/>
    <property type="match status" value="1"/>
</dbReference>
<protein>
    <recommendedName>
        <fullName evidence="2">Peroxin-19</fullName>
    </recommendedName>
</protein>
<feature type="region of interest" description="Disordered" evidence="3">
    <location>
        <begin position="1"/>
        <end position="43"/>
    </location>
</feature>
<dbReference type="InterPro" id="IPR038322">
    <property type="entry name" value="Pex19_C_sf"/>
</dbReference>
<proteinExistence type="inferred from homology"/>
<feature type="region of interest" description="Disordered" evidence="3">
    <location>
        <begin position="280"/>
        <end position="305"/>
    </location>
</feature>
<sequence length="522" mass="58023">MDEMDKCHTRQIRHSEQLKTNPSENWMTDKGEGPSKKNVQDAEGLSELLDDALKGFADRPRTTDDELDEIMAEQDQAAAQKAAGDFQAMLQQMVKVQEEALKQAEDSGQQVGDSEKEAKEMIEAMKALMESSGKRADADSSLDGKYVESMEFGVCSTQMGKTLGSTKRSLIAGESHVMIYRMFLDIGSEIHHLQIANASSQEDFVAGLDMLKAPGSPMEPFMAMILQTLASKAVMYPPLKEIHDNYPAFFKEHGASLDNDTRQRYEKQYEVLGKICHEFENQPDEPAPSSQAANGDVPNFNSHESSDISNFENLGKLLVELQTYGYPPKELTGELPAGWAVDDTTGLPKMSISYLSSVDRAYKRFASEDYDNIAYLHHPSGVCVLVLRQQLDSEVTDVDFGNTKKNGLSRADHVVVGKGKKLVTKGGLHLQKETRICTIRCKDGKEIVVRAGVRGVLAEVNDRLFSNPDLVRTAPENQGYIALITFGAGKRKPDEFITELPAKRVFLNDYEENHEIEKKAEN</sequence>
<evidence type="ECO:0000313" key="4">
    <source>
        <dbReference type="EMBL" id="KIH47370.1"/>
    </source>
</evidence>